<evidence type="ECO:0000313" key="2">
    <source>
        <dbReference type="EMBL" id="GAA0322734.1"/>
    </source>
</evidence>
<keyword evidence="3" id="KW-1185">Reference proteome</keyword>
<sequence length="61" mass="6202">MKSGARTRGPDPGPAARRAGVGLTGERASGRAGAQSHPAFTAMRTASTRLRAPSLLTADAR</sequence>
<evidence type="ECO:0000313" key="3">
    <source>
        <dbReference type="Proteomes" id="UP001501822"/>
    </source>
</evidence>
<dbReference type="Proteomes" id="UP001501822">
    <property type="component" value="Unassembled WGS sequence"/>
</dbReference>
<comment type="caution">
    <text evidence="2">The sequence shown here is derived from an EMBL/GenBank/DDBJ whole genome shotgun (WGS) entry which is preliminary data.</text>
</comment>
<feature type="region of interest" description="Disordered" evidence="1">
    <location>
        <begin position="1"/>
        <end position="61"/>
    </location>
</feature>
<reference evidence="3" key="1">
    <citation type="journal article" date="2019" name="Int. J. Syst. Evol. Microbiol.">
        <title>The Global Catalogue of Microorganisms (GCM) 10K type strain sequencing project: providing services to taxonomists for standard genome sequencing and annotation.</title>
        <authorList>
            <consortium name="The Broad Institute Genomics Platform"/>
            <consortium name="The Broad Institute Genome Sequencing Center for Infectious Disease"/>
            <person name="Wu L."/>
            <person name="Ma J."/>
        </authorList>
    </citation>
    <scope>NUCLEOTIDE SEQUENCE [LARGE SCALE GENOMIC DNA]</scope>
    <source>
        <strain evidence="3">JCM 3146</strain>
    </source>
</reference>
<name>A0ABP3FRV1_9ACTN</name>
<proteinExistence type="predicted"/>
<gene>
    <name evidence="2" type="ORF">GCM10010151_10680</name>
</gene>
<organism evidence="2 3">
    <name type="scientific">Actinoallomurus spadix</name>
    <dbReference type="NCBI Taxonomy" id="79912"/>
    <lineage>
        <taxon>Bacteria</taxon>
        <taxon>Bacillati</taxon>
        <taxon>Actinomycetota</taxon>
        <taxon>Actinomycetes</taxon>
        <taxon>Streptosporangiales</taxon>
        <taxon>Thermomonosporaceae</taxon>
        <taxon>Actinoallomurus</taxon>
    </lineage>
</organism>
<accession>A0ABP3FRV1</accession>
<dbReference type="EMBL" id="BAAABM010000007">
    <property type="protein sequence ID" value="GAA0322734.1"/>
    <property type="molecule type" value="Genomic_DNA"/>
</dbReference>
<evidence type="ECO:0000256" key="1">
    <source>
        <dbReference type="SAM" id="MobiDB-lite"/>
    </source>
</evidence>
<protein>
    <submittedName>
        <fullName evidence="2">Uncharacterized protein</fullName>
    </submittedName>
</protein>